<dbReference type="AlphaFoldDB" id="A0A0A9A6L0"/>
<proteinExistence type="predicted"/>
<reference evidence="1" key="1">
    <citation type="submission" date="2014-09" db="EMBL/GenBank/DDBJ databases">
        <authorList>
            <person name="Magalhaes I.L.F."/>
            <person name="Oliveira U."/>
            <person name="Santos F.R."/>
            <person name="Vidigal T.H.D.A."/>
            <person name="Brescovit A.D."/>
            <person name="Santos A.J."/>
        </authorList>
    </citation>
    <scope>NUCLEOTIDE SEQUENCE</scope>
    <source>
        <tissue evidence="1">Shoot tissue taken approximately 20 cm above the soil surface</tissue>
    </source>
</reference>
<protein>
    <submittedName>
        <fullName evidence="1">Uncharacterized protein</fullName>
    </submittedName>
</protein>
<evidence type="ECO:0000313" key="1">
    <source>
        <dbReference type="EMBL" id="JAD42662.1"/>
    </source>
</evidence>
<accession>A0A0A9A6L0</accession>
<name>A0A0A9A6L0_ARUDO</name>
<sequence>MQWMILARLRQRLAMLSAEQGFQLHMPATSSLRSLQVSAMACWTNARASSSVARISDMQQAMDDGASPRSDSALCVAQSLQNRKILEDSSTSLGYSMTTLLLLLVAVVEEGSCSMLMMISACCWCVMMVGRAWRRRRGPVEVTHPLARYSSKLSL</sequence>
<dbReference type="EMBL" id="GBRH01255233">
    <property type="protein sequence ID" value="JAD42662.1"/>
    <property type="molecule type" value="Transcribed_RNA"/>
</dbReference>
<organism evidence="1">
    <name type="scientific">Arundo donax</name>
    <name type="common">Giant reed</name>
    <name type="synonym">Donax arundinaceus</name>
    <dbReference type="NCBI Taxonomy" id="35708"/>
    <lineage>
        <taxon>Eukaryota</taxon>
        <taxon>Viridiplantae</taxon>
        <taxon>Streptophyta</taxon>
        <taxon>Embryophyta</taxon>
        <taxon>Tracheophyta</taxon>
        <taxon>Spermatophyta</taxon>
        <taxon>Magnoliopsida</taxon>
        <taxon>Liliopsida</taxon>
        <taxon>Poales</taxon>
        <taxon>Poaceae</taxon>
        <taxon>PACMAD clade</taxon>
        <taxon>Arundinoideae</taxon>
        <taxon>Arundineae</taxon>
        <taxon>Arundo</taxon>
    </lineage>
</organism>
<reference evidence="1" key="2">
    <citation type="journal article" date="2015" name="Data Brief">
        <title>Shoot transcriptome of the giant reed, Arundo donax.</title>
        <authorList>
            <person name="Barrero R.A."/>
            <person name="Guerrero F.D."/>
            <person name="Moolhuijzen P."/>
            <person name="Goolsby J.A."/>
            <person name="Tidwell J."/>
            <person name="Bellgard S.E."/>
            <person name="Bellgard M.I."/>
        </authorList>
    </citation>
    <scope>NUCLEOTIDE SEQUENCE</scope>
    <source>
        <tissue evidence="1">Shoot tissue taken approximately 20 cm above the soil surface</tissue>
    </source>
</reference>